<dbReference type="Pfam" id="PF03704">
    <property type="entry name" value="BTAD"/>
    <property type="match status" value="1"/>
</dbReference>
<evidence type="ECO:0000256" key="2">
    <source>
        <dbReference type="SAM" id="Phobius"/>
    </source>
</evidence>
<dbReference type="PANTHER" id="PTHR35807">
    <property type="entry name" value="TRANSCRIPTIONAL REGULATOR REDD-RELATED"/>
    <property type="match status" value="1"/>
</dbReference>
<feature type="compositionally biased region" description="Basic and acidic residues" evidence="1">
    <location>
        <begin position="189"/>
        <end position="198"/>
    </location>
</feature>
<evidence type="ECO:0000313" key="5">
    <source>
        <dbReference type="Proteomes" id="UP000680206"/>
    </source>
</evidence>
<dbReference type="Gene3D" id="1.25.40.10">
    <property type="entry name" value="Tetratricopeptide repeat domain"/>
    <property type="match status" value="1"/>
</dbReference>
<dbReference type="InterPro" id="IPR005158">
    <property type="entry name" value="BTAD"/>
</dbReference>
<feature type="transmembrane region" description="Helical" evidence="2">
    <location>
        <begin position="113"/>
        <end position="134"/>
    </location>
</feature>
<dbReference type="Pfam" id="PF01476">
    <property type="entry name" value="LysM"/>
    <property type="match status" value="1"/>
</dbReference>
<feature type="compositionally biased region" description="Low complexity" evidence="1">
    <location>
        <begin position="253"/>
        <end position="268"/>
    </location>
</feature>
<dbReference type="CDD" id="cd00118">
    <property type="entry name" value="LysM"/>
    <property type="match status" value="1"/>
</dbReference>
<dbReference type="Gene3D" id="1.10.10.10">
    <property type="entry name" value="Winged helix-like DNA-binding domain superfamily/Winged helix DNA-binding domain"/>
    <property type="match status" value="1"/>
</dbReference>
<feature type="compositionally biased region" description="Pro residues" evidence="1">
    <location>
        <begin position="298"/>
        <end position="312"/>
    </location>
</feature>
<keyword evidence="2" id="KW-0812">Transmembrane</keyword>
<proteinExistence type="predicted"/>
<dbReference type="EMBL" id="JAGEPF010000013">
    <property type="protein sequence ID" value="MBO2460344.1"/>
    <property type="molecule type" value="Genomic_DNA"/>
</dbReference>
<organism evidence="4 5">
    <name type="scientific">Actinomadura violacea</name>
    <dbReference type="NCBI Taxonomy" id="2819934"/>
    <lineage>
        <taxon>Bacteria</taxon>
        <taxon>Bacillati</taxon>
        <taxon>Actinomycetota</taxon>
        <taxon>Actinomycetes</taxon>
        <taxon>Streptosporangiales</taxon>
        <taxon>Thermomonosporaceae</taxon>
        <taxon>Actinomadura</taxon>
    </lineage>
</organism>
<gene>
    <name evidence="4" type="ORF">J4709_22445</name>
</gene>
<keyword evidence="5" id="KW-1185">Reference proteome</keyword>
<dbReference type="SMART" id="SM01043">
    <property type="entry name" value="BTAD"/>
    <property type="match status" value="1"/>
</dbReference>
<feature type="region of interest" description="Disordered" evidence="1">
    <location>
        <begin position="354"/>
        <end position="374"/>
    </location>
</feature>
<feature type="transmembrane region" description="Helical" evidence="2">
    <location>
        <begin position="12"/>
        <end position="36"/>
    </location>
</feature>
<dbReference type="InterPro" id="IPR036388">
    <property type="entry name" value="WH-like_DNA-bd_sf"/>
</dbReference>
<dbReference type="Proteomes" id="UP000680206">
    <property type="component" value="Unassembled WGS sequence"/>
</dbReference>
<evidence type="ECO:0000256" key="1">
    <source>
        <dbReference type="SAM" id="MobiDB-lite"/>
    </source>
</evidence>
<dbReference type="RefSeq" id="WP_208243736.1">
    <property type="nucleotide sequence ID" value="NZ_JAGEPF010000013.1"/>
</dbReference>
<reference evidence="4 5" key="1">
    <citation type="submission" date="2021-03" db="EMBL/GenBank/DDBJ databases">
        <title>Actinomadura violae sp. nov., isolated from lichen in Thailand.</title>
        <authorList>
            <person name="Kanchanasin P."/>
            <person name="Saeng-In P."/>
            <person name="Phongsopitanun W."/>
            <person name="Yuki M."/>
            <person name="Kudo T."/>
            <person name="Ohkuma M."/>
            <person name="Tanasupawat S."/>
        </authorList>
    </citation>
    <scope>NUCLEOTIDE SEQUENCE [LARGE SCALE GENOMIC DNA]</scope>
    <source>
        <strain evidence="4 5">LCR2-06</strain>
    </source>
</reference>
<feature type="region of interest" description="Disordered" evidence="1">
    <location>
        <begin position="618"/>
        <end position="654"/>
    </location>
</feature>
<comment type="caution">
    <text evidence="4">The sequence shown here is derived from an EMBL/GenBank/DDBJ whole genome shotgun (WGS) entry which is preliminary data.</text>
</comment>
<dbReference type="InterPro" id="IPR036779">
    <property type="entry name" value="LysM_dom_sf"/>
</dbReference>
<dbReference type="Gene3D" id="3.10.350.10">
    <property type="entry name" value="LysM domain"/>
    <property type="match status" value="1"/>
</dbReference>
<evidence type="ECO:0000313" key="4">
    <source>
        <dbReference type="EMBL" id="MBO2460344.1"/>
    </source>
</evidence>
<feature type="transmembrane region" description="Helical" evidence="2">
    <location>
        <begin position="64"/>
        <end position="92"/>
    </location>
</feature>
<dbReference type="PROSITE" id="PS51782">
    <property type="entry name" value="LYSM"/>
    <property type="match status" value="1"/>
</dbReference>
<feature type="region of interest" description="Disordered" evidence="1">
    <location>
        <begin position="139"/>
        <end position="198"/>
    </location>
</feature>
<sequence>MTYTGTNRLLDFVRGLGALTVFVFLLVGFPIVMYAMTGSPIPDSLPSWAEVSTALMRPDYDNQLFLATITLIAWGVWCVFTLICITELVGCLAERSTPLPRPVRPLQYLVRDLVATATLAFSTVASIAGSASAATQTHATSSVHSAADPDQGGLHHQPLDHVTPTPTPPTSDWTPLLADQSPPAPGPEHPSRTHTVERGDTLWDLAKRAYGSGALYPKIFESNQGIDQPDGIPRLTNPGILHPGQYLRLPHLAEPGGAPRAPRTPAEPKQGKTSGTEIPEPSRAPSVRTTPSQVPAPVVAPPADRPAAPAPSTPHHRDEDHSLVAFSLPSGSWIGIGLATALSVAVAATRLHRQRRRPVNTDPNSYGTTPEPPIPVPALKARQAHMATYADRDALLPSDRELAGDELLAEEPKTLVIGAHGDRPIAVSLPGLSLGLSGDGGHAAARAITTELMPKARRYRAEIIIPRADAEALFPGADITGLSAALEGLIITASLGEAVEHLEAELLHRGRMLQTNELPDVPALRAHDPAEPLPTLLLVATVPAHGDAAVHALTALGRRYCLGALILGNWAAGTSLDLAADGTVIASHGPDTDQFTQARLFHLTADDAVGMLQTVRTANGSEPDAPAPPSTGRTLEPTPPSVTGLVPPPRPVTEGQQAPARLQVLGPVLLHTTEGPITTGLRKWAKHLLAYLALHPKGVTRDQVIGALWPDLVPESAVIRLNTATTNIRGVLRTATGLTEPRYIIHAAGRYRIDPDLIDVDLWQLTATLTEAKRAVADGDTDKRINALAPVSDLYTGGFANDFQFDWADAPREHLRRTVVDALGHFVQLIKEEEPERALATLEQAITLDLYTEPLYQDIMRLQARLGRPDAVRRTYQLLTARLDEIDAEPDEETLELLAALRQPKLPARHRSPKVSE</sequence>
<dbReference type="InterPro" id="IPR051677">
    <property type="entry name" value="AfsR-DnrI-RedD_regulator"/>
</dbReference>
<dbReference type="SMART" id="SM00257">
    <property type="entry name" value="LysM"/>
    <property type="match status" value="1"/>
</dbReference>
<dbReference type="InterPro" id="IPR018392">
    <property type="entry name" value="LysM"/>
</dbReference>
<keyword evidence="2" id="KW-0472">Membrane</keyword>
<dbReference type="InterPro" id="IPR011990">
    <property type="entry name" value="TPR-like_helical_dom_sf"/>
</dbReference>
<keyword evidence="2" id="KW-1133">Transmembrane helix</keyword>
<feature type="domain" description="LysM" evidence="3">
    <location>
        <begin position="192"/>
        <end position="249"/>
    </location>
</feature>
<feature type="region of interest" description="Disordered" evidence="1">
    <location>
        <begin position="249"/>
        <end position="319"/>
    </location>
</feature>
<evidence type="ECO:0000259" key="3">
    <source>
        <dbReference type="PROSITE" id="PS51782"/>
    </source>
</evidence>
<protein>
    <submittedName>
        <fullName evidence="4">LysM peptidoglycan-binding domain-containing protein</fullName>
    </submittedName>
</protein>
<dbReference type="SUPFAM" id="SSF48452">
    <property type="entry name" value="TPR-like"/>
    <property type="match status" value="1"/>
</dbReference>
<accession>A0ABS3RWC9</accession>
<name>A0ABS3RWC9_9ACTN</name>